<dbReference type="PROSITE" id="PS50003">
    <property type="entry name" value="PH_DOMAIN"/>
    <property type="match status" value="1"/>
</dbReference>
<feature type="compositionally biased region" description="Low complexity" evidence="1">
    <location>
        <begin position="747"/>
        <end position="772"/>
    </location>
</feature>
<gene>
    <name evidence="3" type="ORF">FIBSPDRAFT_925730</name>
</gene>
<evidence type="ECO:0000313" key="4">
    <source>
        <dbReference type="Proteomes" id="UP000076532"/>
    </source>
</evidence>
<dbReference type="OrthoDB" id="3256387at2759"/>
<feature type="compositionally biased region" description="Polar residues" evidence="1">
    <location>
        <begin position="556"/>
        <end position="568"/>
    </location>
</feature>
<feature type="compositionally biased region" description="Polar residues" evidence="1">
    <location>
        <begin position="445"/>
        <end position="498"/>
    </location>
</feature>
<feature type="compositionally biased region" description="Pro residues" evidence="1">
    <location>
        <begin position="823"/>
        <end position="833"/>
    </location>
</feature>
<evidence type="ECO:0000259" key="2">
    <source>
        <dbReference type="PROSITE" id="PS50003"/>
    </source>
</evidence>
<feature type="region of interest" description="Disordered" evidence="1">
    <location>
        <begin position="619"/>
        <end position="705"/>
    </location>
</feature>
<name>A0A166UA02_9AGAM</name>
<dbReference type="InterPro" id="IPR001849">
    <property type="entry name" value="PH_domain"/>
</dbReference>
<feature type="compositionally biased region" description="Low complexity" evidence="1">
    <location>
        <begin position="1"/>
        <end position="17"/>
    </location>
</feature>
<feature type="region of interest" description="Disordered" evidence="1">
    <location>
        <begin position="871"/>
        <end position="893"/>
    </location>
</feature>
<feature type="region of interest" description="Disordered" evidence="1">
    <location>
        <begin position="547"/>
        <end position="589"/>
    </location>
</feature>
<feature type="region of interest" description="Disordered" evidence="1">
    <location>
        <begin position="418"/>
        <end position="501"/>
    </location>
</feature>
<organism evidence="3 4">
    <name type="scientific">Athelia psychrophila</name>
    <dbReference type="NCBI Taxonomy" id="1759441"/>
    <lineage>
        <taxon>Eukaryota</taxon>
        <taxon>Fungi</taxon>
        <taxon>Dikarya</taxon>
        <taxon>Basidiomycota</taxon>
        <taxon>Agaricomycotina</taxon>
        <taxon>Agaricomycetes</taxon>
        <taxon>Agaricomycetidae</taxon>
        <taxon>Atheliales</taxon>
        <taxon>Atheliaceae</taxon>
        <taxon>Athelia</taxon>
    </lineage>
</organism>
<feature type="region of interest" description="Disordered" evidence="1">
    <location>
        <begin position="960"/>
        <end position="1033"/>
    </location>
</feature>
<feature type="compositionally biased region" description="Polar residues" evidence="1">
    <location>
        <begin position="659"/>
        <end position="668"/>
    </location>
</feature>
<feature type="domain" description="PH" evidence="2">
    <location>
        <begin position="260"/>
        <end position="380"/>
    </location>
</feature>
<reference evidence="3 4" key="1">
    <citation type="journal article" date="2016" name="Mol. Biol. Evol.">
        <title>Comparative Genomics of Early-Diverging Mushroom-Forming Fungi Provides Insights into the Origins of Lignocellulose Decay Capabilities.</title>
        <authorList>
            <person name="Nagy L.G."/>
            <person name="Riley R."/>
            <person name="Tritt A."/>
            <person name="Adam C."/>
            <person name="Daum C."/>
            <person name="Floudas D."/>
            <person name="Sun H."/>
            <person name="Yadav J.S."/>
            <person name="Pangilinan J."/>
            <person name="Larsson K.H."/>
            <person name="Matsuura K."/>
            <person name="Barry K."/>
            <person name="Labutti K."/>
            <person name="Kuo R."/>
            <person name="Ohm R.A."/>
            <person name="Bhattacharya S.S."/>
            <person name="Shirouzu T."/>
            <person name="Yoshinaga Y."/>
            <person name="Martin F.M."/>
            <person name="Grigoriev I.V."/>
            <person name="Hibbett D.S."/>
        </authorList>
    </citation>
    <scope>NUCLEOTIDE SEQUENCE [LARGE SCALE GENOMIC DNA]</scope>
    <source>
        <strain evidence="3 4">CBS 109695</strain>
    </source>
</reference>
<proteinExistence type="predicted"/>
<feature type="compositionally biased region" description="Low complexity" evidence="1">
    <location>
        <begin position="630"/>
        <end position="651"/>
    </location>
</feature>
<feature type="compositionally biased region" description="Low complexity" evidence="1">
    <location>
        <begin position="1020"/>
        <end position="1033"/>
    </location>
</feature>
<protein>
    <recommendedName>
        <fullName evidence="2">PH domain-containing protein</fullName>
    </recommendedName>
</protein>
<dbReference type="EMBL" id="KV417489">
    <property type="protein sequence ID" value="KZP31481.1"/>
    <property type="molecule type" value="Genomic_DNA"/>
</dbReference>
<feature type="region of interest" description="Disordered" evidence="1">
    <location>
        <begin position="739"/>
        <end position="859"/>
    </location>
</feature>
<feature type="region of interest" description="Disordered" evidence="1">
    <location>
        <begin position="197"/>
        <end position="217"/>
    </location>
</feature>
<accession>A0A166UA02</accession>
<evidence type="ECO:0000256" key="1">
    <source>
        <dbReference type="SAM" id="MobiDB-lite"/>
    </source>
</evidence>
<dbReference type="STRING" id="436010.A0A166UA02"/>
<evidence type="ECO:0000313" key="3">
    <source>
        <dbReference type="EMBL" id="KZP31481.1"/>
    </source>
</evidence>
<feature type="compositionally biased region" description="Basic and acidic residues" evidence="1">
    <location>
        <begin position="695"/>
        <end position="705"/>
    </location>
</feature>
<sequence>MASIAQQSGSGFSHFQQPLRNRTTDFTFGDRLRRLSSQQRPRSGKERENVSLAASTNSLASMNGSFITSHTRQPTSRPSSAESSSRPKKPRSSILIQASDALTSTFGRRRKHAPLPPGPIILPGVMEISASRRDDELEERDRLRDAAAQSLGLGPDIPDPPPRGYSIDSVDEDEEYAEDDEGFEMVEHPFIPTRSIRSGSVSSKLGHTPSISSRQRAGSYVPSLTHIKTHSTPLVLTTPSFPSTPSMLKASTLLAASIPKYHAPSSLLVYALSKQWKSRYIILSSPPTSSRIQAPPSYLHVFKSAGPEERELERMEINEDSVVFVADEEAGVRKGVVKVGGVEIGVASKELDDGRAMWLFQIMDPLEAQKWITAIKSAILGQRSMRAGLGLPAHSPTGNEPRGDMDVMLTMRAQGIYSSPTPRRGILPEFSSGRGTPSIVDVPETSRSSPLSMQSHTTTIKSQSSGTVSTIKGLFSGTNRTRSPSRATQNGQDTTSIDGSFGAMGSSLMGLDLHNDAAKLSTPRALTTPTITSQRIISLSSITPSGELVEQHRQPDSPNVTWADSSLVSADGGDHETPLTTPLQPPPHRRLSVVQEPKLSNGEAVYQHAHANDSVADNFGVERSSPQETLPSLPLPSSIRSRTASKSSESSDAVATVEHSVSTVASVDSEQRRGSRPVVPHRSTPPIGPRPAPSIRDRSSSEDRRTSWLQIHHPYAADRSHSPTSSTNSPITSAVSVMVNSPKRESNSSVSTASTSQSRFSMSRRGGSQRRSIPPPAHPAPNSALPATPIEPSSPSTETPRPSKTSFRNSVAQRAIRMSLSVPKPPPSSSLPPRPDEKTSRHRRSISNNSILPSTDVHSTPAALSVPVALSTSAKPVPSPPASPASPSRHTSLKQRLRILSAPSSTPSIRSLTTSIQQNLRSATPPITHMDPWVSQPSTPIAEHITSDPNLLYFPESEFRAPSPELPPPSPEIFPGSPEIMSLSPPPRRGARQASILERQRISQVIADTLEPVKENGPTHSSSHSVASLVASG</sequence>
<keyword evidence="4" id="KW-1185">Reference proteome</keyword>
<feature type="region of interest" description="Disordered" evidence="1">
    <location>
        <begin position="1"/>
        <end position="125"/>
    </location>
</feature>
<feature type="compositionally biased region" description="Low complexity" evidence="1">
    <location>
        <begin position="788"/>
        <end position="806"/>
    </location>
</feature>
<feature type="compositionally biased region" description="Polar residues" evidence="1">
    <location>
        <begin position="52"/>
        <end position="75"/>
    </location>
</feature>
<feature type="compositionally biased region" description="Polar residues" evidence="1">
    <location>
        <begin position="94"/>
        <end position="106"/>
    </location>
</feature>
<dbReference type="AlphaFoldDB" id="A0A166UA02"/>
<dbReference type="Proteomes" id="UP000076532">
    <property type="component" value="Unassembled WGS sequence"/>
</dbReference>
<feature type="compositionally biased region" description="Polar residues" evidence="1">
    <location>
        <begin position="197"/>
        <end position="216"/>
    </location>
</feature>